<dbReference type="AlphaFoldDB" id="A0AAD4F978"/>
<name>A0AAD4F978_9PLEO</name>
<sequence>MSLISRLAKLPLKTFRVNFANEHKNLIINHVATDASHPLHETQCRRQAEKKKQGLWWHVTTGVDLHKSSCVRAWCRRRLRRAVVEELKARGYDEHGKFANLKLVPQRADLMARLVAGQTLDLKGSLRLLVQAPLIPAKYVDVRAEVGAVVDAVKNGMRGAPPGEYASAGRPRSRPSFSPPATSAQTSPRRTHKHVVESGARSRPASQPGATRRIQLASMVSRIDR</sequence>
<proteinExistence type="predicted"/>
<reference evidence="2" key="1">
    <citation type="submission" date="2021-07" db="EMBL/GenBank/DDBJ databases">
        <title>Genome Resource of American Ginseng Black Spot Pathogen Alternaria panax.</title>
        <authorList>
            <person name="Qiu C."/>
            <person name="Wang W."/>
            <person name="Liu Z."/>
        </authorList>
    </citation>
    <scope>NUCLEOTIDE SEQUENCE</scope>
    <source>
        <strain evidence="2">BNCC115425</strain>
    </source>
</reference>
<protein>
    <submittedName>
        <fullName evidence="2">Uncharacterized protein</fullName>
    </submittedName>
</protein>
<feature type="region of interest" description="Disordered" evidence="1">
    <location>
        <begin position="157"/>
        <end position="225"/>
    </location>
</feature>
<dbReference type="EMBL" id="JAANER010000010">
    <property type="protein sequence ID" value="KAG9185678.1"/>
    <property type="molecule type" value="Genomic_DNA"/>
</dbReference>
<evidence type="ECO:0000313" key="2">
    <source>
        <dbReference type="EMBL" id="KAG9185678.1"/>
    </source>
</evidence>
<evidence type="ECO:0000313" key="3">
    <source>
        <dbReference type="Proteomes" id="UP001199106"/>
    </source>
</evidence>
<evidence type="ECO:0000256" key="1">
    <source>
        <dbReference type="SAM" id="MobiDB-lite"/>
    </source>
</evidence>
<comment type="caution">
    <text evidence="2">The sequence shown here is derived from an EMBL/GenBank/DDBJ whole genome shotgun (WGS) entry which is preliminary data.</text>
</comment>
<gene>
    <name evidence="2" type="ORF">G6011_07009</name>
</gene>
<feature type="compositionally biased region" description="Low complexity" evidence="1">
    <location>
        <begin position="166"/>
        <end position="184"/>
    </location>
</feature>
<accession>A0AAD4F978</accession>
<dbReference type="Proteomes" id="UP001199106">
    <property type="component" value="Unassembled WGS sequence"/>
</dbReference>
<keyword evidence="3" id="KW-1185">Reference proteome</keyword>
<organism evidence="2 3">
    <name type="scientific">Alternaria panax</name>
    <dbReference type="NCBI Taxonomy" id="48097"/>
    <lineage>
        <taxon>Eukaryota</taxon>
        <taxon>Fungi</taxon>
        <taxon>Dikarya</taxon>
        <taxon>Ascomycota</taxon>
        <taxon>Pezizomycotina</taxon>
        <taxon>Dothideomycetes</taxon>
        <taxon>Pleosporomycetidae</taxon>
        <taxon>Pleosporales</taxon>
        <taxon>Pleosporineae</taxon>
        <taxon>Pleosporaceae</taxon>
        <taxon>Alternaria</taxon>
        <taxon>Alternaria sect. Panax</taxon>
    </lineage>
</organism>